<feature type="region of interest" description="Disordered" evidence="1">
    <location>
        <begin position="52"/>
        <end position="75"/>
    </location>
</feature>
<evidence type="ECO:0000313" key="2">
    <source>
        <dbReference type="EMBL" id="PAA48742.1"/>
    </source>
</evidence>
<keyword evidence="3" id="KW-1185">Reference proteome</keyword>
<evidence type="ECO:0000313" key="3">
    <source>
        <dbReference type="Proteomes" id="UP000215902"/>
    </source>
</evidence>
<reference evidence="2 3" key="1">
    <citation type="submission" date="2017-06" db="EMBL/GenBank/DDBJ databases">
        <title>A platform for efficient transgenesis in Macrostomum lignano, a flatworm model organism for stem cell research.</title>
        <authorList>
            <person name="Berezikov E."/>
        </authorList>
    </citation>
    <scope>NUCLEOTIDE SEQUENCE [LARGE SCALE GENOMIC DNA]</scope>
    <source>
        <strain evidence="2">DV1</strain>
        <tissue evidence="2">Whole organism</tissue>
    </source>
</reference>
<sequence length="184" mass="20250">LQAMPATGQKQQFANLLCEYCGDEPAAVACSAPRCKRLCCACDAVWHGHPERRSHRATRKEIPQAASSSTRHQSARLKAEDAPCPACTLLNPPDAHSCRLCNTPLPPRAAGADVAHLEGVDLRASMMAQERRQLALVNRLHQEYRSLASGKHLECQGSASDKHLEYRGLASDKHLEYRGLTFQK</sequence>
<name>A0A267DJL7_9PLAT</name>
<dbReference type="AlphaFoldDB" id="A0A267DJL7"/>
<feature type="non-terminal residue" evidence="2">
    <location>
        <position position="1"/>
    </location>
</feature>
<proteinExistence type="predicted"/>
<dbReference type="Proteomes" id="UP000215902">
    <property type="component" value="Unassembled WGS sequence"/>
</dbReference>
<gene>
    <name evidence="2" type="ORF">BOX15_Mlig022978g7</name>
</gene>
<accession>A0A267DJL7</accession>
<evidence type="ECO:0000256" key="1">
    <source>
        <dbReference type="SAM" id="MobiDB-lite"/>
    </source>
</evidence>
<dbReference type="EMBL" id="NIVC01004070">
    <property type="protein sequence ID" value="PAA48742.1"/>
    <property type="molecule type" value="Genomic_DNA"/>
</dbReference>
<organism evidence="2 3">
    <name type="scientific">Macrostomum lignano</name>
    <dbReference type="NCBI Taxonomy" id="282301"/>
    <lineage>
        <taxon>Eukaryota</taxon>
        <taxon>Metazoa</taxon>
        <taxon>Spiralia</taxon>
        <taxon>Lophotrochozoa</taxon>
        <taxon>Platyhelminthes</taxon>
        <taxon>Rhabditophora</taxon>
        <taxon>Macrostomorpha</taxon>
        <taxon>Macrostomida</taxon>
        <taxon>Macrostomidae</taxon>
        <taxon>Macrostomum</taxon>
    </lineage>
</organism>
<comment type="caution">
    <text evidence="2">The sequence shown here is derived from an EMBL/GenBank/DDBJ whole genome shotgun (WGS) entry which is preliminary data.</text>
</comment>
<protein>
    <submittedName>
        <fullName evidence="2">Uncharacterized protein</fullName>
    </submittedName>
</protein>
<dbReference type="Gene3D" id="2.30.30.380">
    <property type="entry name" value="Zn-finger domain of Sec23/24"/>
    <property type="match status" value="1"/>
</dbReference>